<keyword evidence="3" id="KW-0862">Zinc</keyword>
<dbReference type="PANTHER" id="PTHR10237:SF14">
    <property type="entry name" value="MYND-TYPE DOMAIN-CONTAINING PROTEIN"/>
    <property type="match status" value="1"/>
</dbReference>
<accession>A0A6A4I9C8</accession>
<keyword evidence="2 4" id="KW-0863">Zinc-finger</keyword>
<gene>
    <name evidence="7" type="ORF">BT96DRAFT_1015183</name>
</gene>
<dbReference type="OrthoDB" id="2870891at2759"/>
<dbReference type="PANTHER" id="PTHR10237">
    <property type="entry name" value="DEFORMED EPIDERMAL AUTOREGULATORY FACTOR 1 HOMOLOG SUPPRESSIN"/>
    <property type="match status" value="1"/>
</dbReference>
<dbReference type="AlphaFoldDB" id="A0A6A4I9C8"/>
<evidence type="ECO:0000256" key="1">
    <source>
        <dbReference type="ARBA" id="ARBA00022723"/>
    </source>
</evidence>
<proteinExistence type="predicted"/>
<dbReference type="EMBL" id="ML769405">
    <property type="protein sequence ID" value="KAE9405918.1"/>
    <property type="molecule type" value="Genomic_DNA"/>
</dbReference>
<keyword evidence="1" id="KW-0479">Metal-binding</keyword>
<organism evidence="7 8">
    <name type="scientific">Gymnopus androsaceus JB14</name>
    <dbReference type="NCBI Taxonomy" id="1447944"/>
    <lineage>
        <taxon>Eukaryota</taxon>
        <taxon>Fungi</taxon>
        <taxon>Dikarya</taxon>
        <taxon>Basidiomycota</taxon>
        <taxon>Agaricomycotina</taxon>
        <taxon>Agaricomycetes</taxon>
        <taxon>Agaricomycetidae</taxon>
        <taxon>Agaricales</taxon>
        <taxon>Marasmiineae</taxon>
        <taxon>Omphalotaceae</taxon>
        <taxon>Gymnopus</taxon>
    </lineage>
</organism>
<evidence type="ECO:0000259" key="6">
    <source>
        <dbReference type="PROSITE" id="PS50865"/>
    </source>
</evidence>
<dbReference type="InterPro" id="IPR024119">
    <property type="entry name" value="TF_DEAF-1"/>
</dbReference>
<sequence length="501" mass="58753">MATDNKDMETMLEDLTKIFENINIAKDKKKQRPPKRPNKHTDRQAWNDFFERDIARKYEPFPYPSYKLDEVDSCKWSWQGQDITYLNTENALRTKEIMSWEGRLIALGIQKMVYGSFEEDWKKLELQRKKELALEGLYRGACDAPRDNSRVSCPEMTIKGLIGDGEYNFINLLKRLIQHDPVGNGHVKEIYLFTHPYVELEFQYNEGAPDQFKAFRYMIILLRNFYIVATLDGILKAFYGCPRKQIIVAKTIGSGSGDPKQERQAALDELKKANMRVDESQCKEEYARLVYACYSCKRTTKDRTKLKRCSRCQLVWYCSSKCQKNDWKDHKKYCSQKTFDPKAFTPTAKERLDQFIGCPDVVPGYIRTPALERQIWYLSKPDSKMRDYHFNTKYDHTKSITICNPLSQLIFLVARRRAMASGSVPAIHKMFAILEYQEREEKRGITIDMIRRQFELEYQVTLTPSAMQSAERWTSPMAQELSEERSFLQQRLASYPGQTHP</sequence>
<reference evidence="7" key="1">
    <citation type="journal article" date="2019" name="Environ. Microbiol.">
        <title>Fungal ecological strategies reflected in gene transcription - a case study of two litter decomposers.</title>
        <authorList>
            <person name="Barbi F."/>
            <person name="Kohler A."/>
            <person name="Barry K."/>
            <person name="Baskaran P."/>
            <person name="Daum C."/>
            <person name="Fauchery L."/>
            <person name="Ihrmark K."/>
            <person name="Kuo A."/>
            <person name="LaButti K."/>
            <person name="Lipzen A."/>
            <person name="Morin E."/>
            <person name="Grigoriev I.V."/>
            <person name="Henrissat B."/>
            <person name="Lindahl B."/>
            <person name="Martin F."/>
        </authorList>
    </citation>
    <scope>NUCLEOTIDE SEQUENCE</scope>
    <source>
        <strain evidence="7">JB14</strain>
    </source>
</reference>
<feature type="domain" description="MYND-type" evidence="6">
    <location>
        <begin position="293"/>
        <end position="334"/>
    </location>
</feature>
<keyword evidence="8" id="KW-1185">Reference proteome</keyword>
<feature type="compositionally biased region" description="Basic residues" evidence="5">
    <location>
        <begin position="27"/>
        <end position="38"/>
    </location>
</feature>
<dbReference type="PROSITE" id="PS01360">
    <property type="entry name" value="ZF_MYND_1"/>
    <property type="match status" value="1"/>
</dbReference>
<evidence type="ECO:0000313" key="8">
    <source>
        <dbReference type="Proteomes" id="UP000799118"/>
    </source>
</evidence>
<dbReference type="GO" id="GO:0000981">
    <property type="term" value="F:DNA-binding transcription factor activity, RNA polymerase II-specific"/>
    <property type="evidence" value="ECO:0007669"/>
    <property type="project" value="TreeGrafter"/>
</dbReference>
<dbReference type="Proteomes" id="UP000799118">
    <property type="component" value="Unassembled WGS sequence"/>
</dbReference>
<feature type="region of interest" description="Disordered" evidence="5">
    <location>
        <begin position="24"/>
        <end position="43"/>
    </location>
</feature>
<protein>
    <recommendedName>
        <fullName evidence="6">MYND-type domain-containing protein</fullName>
    </recommendedName>
</protein>
<dbReference type="PROSITE" id="PS50865">
    <property type="entry name" value="ZF_MYND_2"/>
    <property type="match status" value="1"/>
</dbReference>
<dbReference type="GO" id="GO:0005634">
    <property type="term" value="C:nucleus"/>
    <property type="evidence" value="ECO:0007669"/>
    <property type="project" value="TreeGrafter"/>
</dbReference>
<dbReference type="Pfam" id="PF01753">
    <property type="entry name" value="zf-MYND"/>
    <property type="match status" value="1"/>
</dbReference>
<dbReference type="SUPFAM" id="SSF144232">
    <property type="entry name" value="HIT/MYND zinc finger-like"/>
    <property type="match status" value="1"/>
</dbReference>
<dbReference type="InterPro" id="IPR002893">
    <property type="entry name" value="Znf_MYND"/>
</dbReference>
<evidence type="ECO:0000256" key="3">
    <source>
        <dbReference type="ARBA" id="ARBA00022833"/>
    </source>
</evidence>
<dbReference type="GO" id="GO:0008270">
    <property type="term" value="F:zinc ion binding"/>
    <property type="evidence" value="ECO:0007669"/>
    <property type="project" value="UniProtKB-KW"/>
</dbReference>
<evidence type="ECO:0000313" key="7">
    <source>
        <dbReference type="EMBL" id="KAE9405918.1"/>
    </source>
</evidence>
<evidence type="ECO:0000256" key="4">
    <source>
        <dbReference type="PROSITE-ProRule" id="PRU00134"/>
    </source>
</evidence>
<dbReference type="Gene3D" id="6.10.140.2220">
    <property type="match status" value="1"/>
</dbReference>
<name>A0A6A4I9C8_9AGAR</name>
<evidence type="ECO:0000256" key="5">
    <source>
        <dbReference type="SAM" id="MobiDB-lite"/>
    </source>
</evidence>
<evidence type="ECO:0000256" key="2">
    <source>
        <dbReference type="ARBA" id="ARBA00022771"/>
    </source>
</evidence>